<gene>
    <name evidence="1" type="ordered locus">B005_4967</name>
</gene>
<protein>
    <submittedName>
        <fullName evidence="1">Uncharacterized protein</fullName>
    </submittedName>
</protein>
<dbReference type="STRING" id="1205910.B005_4967"/>
<dbReference type="Proteomes" id="UP000003779">
    <property type="component" value="Chromosome"/>
</dbReference>
<reference evidence="1 2" key="1">
    <citation type="journal article" date="2012" name="J. Bacteriol.">
        <title>Whole-Genome Sequence of Nocardiopsis alba Strain ATCC BAA-2165, Associated with Honeybees.</title>
        <authorList>
            <person name="Qiao J."/>
            <person name="Chen L."/>
            <person name="Li Y."/>
            <person name="Wang J."/>
            <person name="Zhang W."/>
            <person name="Chen S."/>
        </authorList>
    </citation>
    <scope>NUCLEOTIDE SEQUENCE [LARGE SCALE GENOMIC DNA]</scope>
    <source>
        <strain evidence="2">ATCC BAA-2165 / BE74</strain>
    </source>
</reference>
<sequence>MCRGSGGGFITAHFDRFAAGRMRPFRDFRVHLKGRPCKPVEGSQV</sequence>
<organism evidence="1 2">
    <name type="scientific">Nocardiopsis alba (strain ATCC BAA-2165 / BE74)</name>
    <dbReference type="NCBI Taxonomy" id="1205910"/>
    <lineage>
        <taxon>Bacteria</taxon>
        <taxon>Bacillati</taxon>
        <taxon>Actinomycetota</taxon>
        <taxon>Actinomycetes</taxon>
        <taxon>Streptosporangiales</taxon>
        <taxon>Nocardiopsidaceae</taxon>
        <taxon>Nocardiopsis</taxon>
    </lineage>
</organism>
<dbReference type="AlphaFoldDB" id="J7LCL7"/>
<reference evidence="2" key="2">
    <citation type="submission" date="2012-08" db="EMBL/GenBank/DDBJ databases">
        <title>Whole-genome sequence of Nocardiopsis alba strain ATCC BAA-2165 associated with honeybees.</title>
        <authorList>
            <person name="Qiao J."/>
            <person name="Chen L."/>
            <person name="Li Y."/>
            <person name="Wang J."/>
            <person name="Zhang W."/>
            <person name="Chen S."/>
        </authorList>
    </citation>
    <scope>NUCLEOTIDE SEQUENCE [LARGE SCALE GENOMIC DNA]</scope>
    <source>
        <strain evidence="2">ATCC BAA-2165 / BE74</strain>
    </source>
</reference>
<dbReference type="HOGENOM" id="CLU_3202621_0_0_11"/>
<evidence type="ECO:0000313" key="2">
    <source>
        <dbReference type="Proteomes" id="UP000003779"/>
    </source>
</evidence>
<evidence type="ECO:0000313" key="1">
    <source>
        <dbReference type="EMBL" id="AFR09145.1"/>
    </source>
</evidence>
<name>J7LCL7_NOCAA</name>
<proteinExistence type="predicted"/>
<dbReference type="EMBL" id="CP003788">
    <property type="protein sequence ID" value="AFR09145.1"/>
    <property type="molecule type" value="Genomic_DNA"/>
</dbReference>
<accession>J7LCL7</accession>
<dbReference type="KEGG" id="nal:B005_4967"/>